<dbReference type="PANTHER" id="PTHR43096:SF48">
    <property type="entry name" value="CHAPERONE PROTEIN DNAJ"/>
    <property type="match status" value="1"/>
</dbReference>
<dbReference type="InterPro" id="IPR002939">
    <property type="entry name" value="DnaJ_C"/>
</dbReference>
<dbReference type="PROSITE" id="PS50076">
    <property type="entry name" value="DNAJ_2"/>
    <property type="match status" value="1"/>
</dbReference>
<dbReference type="SMART" id="SM00271">
    <property type="entry name" value="DnaJ"/>
    <property type="match status" value="1"/>
</dbReference>
<gene>
    <name evidence="3" type="ORF">COV01_02330</name>
</gene>
<dbReference type="InterPro" id="IPR036869">
    <property type="entry name" value="J_dom_sf"/>
</dbReference>
<dbReference type="CDD" id="cd10747">
    <property type="entry name" value="DnaJ_C"/>
    <property type="match status" value="1"/>
</dbReference>
<protein>
    <recommendedName>
        <fullName evidence="2">J domain-containing protein</fullName>
    </recommendedName>
</protein>
<dbReference type="Gene3D" id="1.10.287.110">
    <property type="entry name" value="DnaJ domain"/>
    <property type="match status" value="1"/>
</dbReference>
<dbReference type="InterPro" id="IPR001623">
    <property type="entry name" value="DnaJ_domain"/>
</dbReference>
<dbReference type="Pfam" id="PF00226">
    <property type="entry name" value="DnaJ"/>
    <property type="match status" value="1"/>
</dbReference>
<dbReference type="SUPFAM" id="SSF46565">
    <property type="entry name" value="Chaperone J-domain"/>
    <property type="match status" value="1"/>
</dbReference>
<accession>A0A2M8LCM0</accession>
<name>A0A2M8LCM0_9BACT</name>
<dbReference type="Gene3D" id="2.60.260.20">
    <property type="entry name" value="Urease metallochaperone UreE, N-terminal domain"/>
    <property type="match status" value="2"/>
</dbReference>
<dbReference type="SUPFAM" id="SSF49493">
    <property type="entry name" value="HSP40/DnaJ peptide-binding domain"/>
    <property type="match status" value="2"/>
</dbReference>
<reference evidence="4" key="1">
    <citation type="submission" date="2017-09" db="EMBL/GenBank/DDBJ databases">
        <title>Depth-based differentiation of microbial function through sediment-hosted aquifers and enrichment of novel symbionts in the deep terrestrial subsurface.</title>
        <authorList>
            <person name="Probst A.J."/>
            <person name="Ladd B."/>
            <person name="Jarett J.K."/>
            <person name="Geller-Mcgrath D.E."/>
            <person name="Sieber C.M.K."/>
            <person name="Emerson J.B."/>
            <person name="Anantharaman K."/>
            <person name="Thomas B.C."/>
            <person name="Malmstrom R."/>
            <person name="Stieglmeier M."/>
            <person name="Klingl A."/>
            <person name="Woyke T."/>
            <person name="Ryan C.M."/>
            <person name="Banfield J.F."/>
        </authorList>
    </citation>
    <scope>NUCLEOTIDE SEQUENCE [LARGE SCALE GENOMIC DNA]</scope>
</reference>
<dbReference type="GO" id="GO:0005737">
    <property type="term" value="C:cytoplasm"/>
    <property type="evidence" value="ECO:0007669"/>
    <property type="project" value="TreeGrafter"/>
</dbReference>
<dbReference type="Proteomes" id="UP000228700">
    <property type="component" value="Unassembled WGS sequence"/>
</dbReference>
<comment type="caution">
    <text evidence="3">The sequence shown here is derived from an EMBL/GenBank/DDBJ whole genome shotgun (WGS) entry which is preliminary data.</text>
</comment>
<sequence>MSKDYYKILGVSKTASQDEIKKAFRKLAHEHHPDKKTGNADKFKEANEAYGVLSDAQKRQQYDTFGSAGQSGFGGQGGFNAQDFGGFDFSQFSGGFGGFGQQGGVEFDLNDILGSMFGGGRARQKRGRNILVDVELSFKESVFGADRELNVRKGLKVHIPPGIEDGEVVRLSGAGETVDGGVPGDLHVRVHVRNNTIWRKERYNLVTELPVKLSDALLGAEYPLATLDGDINLKIPEGVSHGEVLRVKGRGVPIDKYHRGDALVIVRIVMPRKLSRDMKKKIEELKKEGL</sequence>
<dbReference type="PANTHER" id="PTHR43096">
    <property type="entry name" value="DNAJ HOMOLOG 1, MITOCHONDRIAL-RELATED"/>
    <property type="match status" value="1"/>
</dbReference>
<dbReference type="Pfam" id="PF01556">
    <property type="entry name" value="DnaJ_C"/>
    <property type="match status" value="1"/>
</dbReference>
<dbReference type="CDD" id="cd06257">
    <property type="entry name" value="DnaJ"/>
    <property type="match status" value="1"/>
</dbReference>
<dbReference type="GO" id="GO:0051082">
    <property type="term" value="F:unfolded protein binding"/>
    <property type="evidence" value="ECO:0007669"/>
    <property type="project" value="InterPro"/>
</dbReference>
<keyword evidence="1" id="KW-0143">Chaperone</keyword>
<organism evidence="3 4">
    <name type="scientific">Candidatus Taylorbacteria bacterium CG10_big_fil_rev_8_21_14_0_10_41_48</name>
    <dbReference type="NCBI Taxonomy" id="1975024"/>
    <lineage>
        <taxon>Bacteria</taxon>
        <taxon>Candidatus Tayloriibacteriota</taxon>
    </lineage>
</organism>
<dbReference type="InterPro" id="IPR008971">
    <property type="entry name" value="HSP40/DnaJ_pept-bd"/>
</dbReference>
<feature type="domain" description="J" evidence="2">
    <location>
        <begin position="4"/>
        <end position="66"/>
    </location>
</feature>
<proteinExistence type="predicted"/>
<dbReference type="GO" id="GO:0042026">
    <property type="term" value="P:protein refolding"/>
    <property type="evidence" value="ECO:0007669"/>
    <property type="project" value="TreeGrafter"/>
</dbReference>
<evidence type="ECO:0000313" key="4">
    <source>
        <dbReference type="Proteomes" id="UP000228700"/>
    </source>
</evidence>
<dbReference type="AlphaFoldDB" id="A0A2M8LCM0"/>
<dbReference type="PRINTS" id="PR00625">
    <property type="entry name" value="JDOMAIN"/>
</dbReference>
<evidence type="ECO:0000313" key="3">
    <source>
        <dbReference type="EMBL" id="PJE74311.1"/>
    </source>
</evidence>
<dbReference type="EMBL" id="PFEQ01000009">
    <property type="protein sequence ID" value="PJE74311.1"/>
    <property type="molecule type" value="Genomic_DNA"/>
</dbReference>
<evidence type="ECO:0000259" key="2">
    <source>
        <dbReference type="PROSITE" id="PS50076"/>
    </source>
</evidence>
<evidence type="ECO:0000256" key="1">
    <source>
        <dbReference type="ARBA" id="ARBA00023186"/>
    </source>
</evidence>